<comment type="caution">
    <text evidence="1">The sequence shown here is derived from an EMBL/GenBank/DDBJ whole genome shotgun (WGS) entry which is preliminary data.</text>
</comment>
<name>A0A855XY46_9BACL</name>
<dbReference type="EMBL" id="QGTZ01000007">
    <property type="protein sequence ID" value="PWW38752.1"/>
    <property type="molecule type" value="Genomic_DNA"/>
</dbReference>
<gene>
    <name evidence="2" type="ORF">DET54_13211</name>
    <name evidence="1" type="ORF">DET56_107154</name>
</gene>
<evidence type="ECO:0000313" key="4">
    <source>
        <dbReference type="Proteomes" id="UP000248827"/>
    </source>
</evidence>
<evidence type="ECO:0000313" key="2">
    <source>
        <dbReference type="EMBL" id="RAI83588.1"/>
    </source>
</evidence>
<protein>
    <submittedName>
        <fullName evidence="1">Uncharacterized protein</fullName>
    </submittedName>
</protein>
<dbReference type="Proteomes" id="UP000248827">
    <property type="component" value="Unassembled WGS sequence"/>
</dbReference>
<organism evidence="1 3">
    <name type="scientific">Paenibacillus pabuli</name>
    <dbReference type="NCBI Taxonomy" id="1472"/>
    <lineage>
        <taxon>Bacteria</taxon>
        <taxon>Bacillati</taxon>
        <taxon>Bacillota</taxon>
        <taxon>Bacilli</taxon>
        <taxon>Bacillales</taxon>
        <taxon>Paenibacillaceae</taxon>
        <taxon>Paenibacillus</taxon>
    </lineage>
</organism>
<evidence type="ECO:0000313" key="1">
    <source>
        <dbReference type="EMBL" id="PWW38752.1"/>
    </source>
</evidence>
<dbReference type="EMBL" id="QLLI01000032">
    <property type="protein sequence ID" value="RAI83588.1"/>
    <property type="molecule type" value="Genomic_DNA"/>
</dbReference>
<accession>A0A855XY46</accession>
<sequence length="50" mass="6012">MTVYLFGLMYTQLQNLLLIGILRTRVIDLTIAFKPNFSITLLYYFKKEFF</sequence>
<dbReference type="AlphaFoldDB" id="A0A855XY46"/>
<proteinExistence type="predicted"/>
<keyword evidence="4" id="KW-1185">Reference proteome</keyword>
<dbReference type="Proteomes" id="UP000247078">
    <property type="component" value="Unassembled WGS sequence"/>
</dbReference>
<evidence type="ECO:0000313" key="3">
    <source>
        <dbReference type="Proteomes" id="UP000247078"/>
    </source>
</evidence>
<reference evidence="1 3" key="1">
    <citation type="submission" date="2018-05" db="EMBL/GenBank/DDBJ databases">
        <title>Freshwater and sediment microbial communities from various areas in North America, analyzing microbe dynamics in response to fracking.</title>
        <authorList>
            <person name="Lamendella R."/>
        </authorList>
    </citation>
    <scope>NUCLEOTIDE SEQUENCE [LARGE SCALE GENOMIC DNA]</scope>
    <source>
        <strain evidence="1 3">DB-3</strain>
        <strain evidence="2 4">NG-13</strain>
    </source>
</reference>